<dbReference type="RefSeq" id="WP_227319789.1">
    <property type="nucleotide sequence ID" value="NZ_JAESVB010000001.1"/>
</dbReference>
<accession>A0A963YP17</accession>
<evidence type="ECO:0000256" key="1">
    <source>
        <dbReference type="SAM" id="SignalP"/>
    </source>
</evidence>
<keyword evidence="3" id="KW-1185">Reference proteome</keyword>
<protein>
    <submittedName>
        <fullName evidence="2">Uncharacterized protein</fullName>
    </submittedName>
</protein>
<feature type="signal peptide" evidence="1">
    <location>
        <begin position="1"/>
        <end position="24"/>
    </location>
</feature>
<name>A0A963YP17_9PROT</name>
<sequence length="109" mass="11263">MKTGLSLCGIAATLMLMGTSAAMAAPSLPACDSPEARTGIDVALKKSNAPFAVTDLAGITTDKQSDSQIACIAIATFANGSHQPIGYKFRINNGKLQSWVGLFVMKGSK</sequence>
<gene>
    <name evidence="2" type="ORF">ASILVAE211_03000</name>
</gene>
<organism evidence="2 3">
    <name type="scientific">Acidisoma silvae</name>
    <dbReference type="NCBI Taxonomy" id="2802396"/>
    <lineage>
        <taxon>Bacteria</taxon>
        <taxon>Pseudomonadati</taxon>
        <taxon>Pseudomonadota</taxon>
        <taxon>Alphaproteobacteria</taxon>
        <taxon>Acetobacterales</taxon>
        <taxon>Acidocellaceae</taxon>
        <taxon>Acidisoma</taxon>
    </lineage>
</organism>
<reference evidence="2" key="2">
    <citation type="submission" date="2021-01" db="EMBL/GenBank/DDBJ databases">
        <authorList>
            <person name="Mieszkin S."/>
            <person name="Pouder E."/>
            <person name="Alain K."/>
        </authorList>
    </citation>
    <scope>NUCLEOTIDE SEQUENCE</scope>
    <source>
        <strain evidence="2">HW T2.11</strain>
    </source>
</reference>
<proteinExistence type="predicted"/>
<reference evidence="2" key="1">
    <citation type="journal article" date="2021" name="Microorganisms">
        <title>Acidisoma silvae sp. nov. and Acidisomacellulosilytica sp. nov., Two Acidophilic Bacteria Isolated from Decaying Wood, Hydrolyzing Cellulose and Producing Poly-3-hydroxybutyrate.</title>
        <authorList>
            <person name="Mieszkin S."/>
            <person name="Pouder E."/>
            <person name="Uroz S."/>
            <person name="Simon-Colin C."/>
            <person name="Alain K."/>
        </authorList>
    </citation>
    <scope>NUCLEOTIDE SEQUENCE</scope>
    <source>
        <strain evidence="2">HW T2.11</strain>
    </source>
</reference>
<comment type="caution">
    <text evidence="2">The sequence shown here is derived from an EMBL/GenBank/DDBJ whole genome shotgun (WGS) entry which is preliminary data.</text>
</comment>
<dbReference type="Proteomes" id="UP000708298">
    <property type="component" value="Unassembled WGS sequence"/>
</dbReference>
<feature type="chain" id="PRO_5037102458" evidence="1">
    <location>
        <begin position="25"/>
        <end position="109"/>
    </location>
</feature>
<evidence type="ECO:0000313" key="2">
    <source>
        <dbReference type="EMBL" id="MCB8874137.1"/>
    </source>
</evidence>
<keyword evidence="1" id="KW-0732">Signal</keyword>
<dbReference type="EMBL" id="JAESVB010000001">
    <property type="protein sequence ID" value="MCB8874137.1"/>
    <property type="molecule type" value="Genomic_DNA"/>
</dbReference>
<evidence type="ECO:0000313" key="3">
    <source>
        <dbReference type="Proteomes" id="UP000708298"/>
    </source>
</evidence>
<dbReference type="AlphaFoldDB" id="A0A963YP17"/>